<evidence type="ECO:0000259" key="3">
    <source>
        <dbReference type="PROSITE" id="PS50835"/>
    </source>
</evidence>
<dbReference type="FunFam" id="1.10.390.30:FF:000001">
    <property type="entry name" value="TRPM8 channel-associated factor 1"/>
    <property type="match status" value="1"/>
</dbReference>
<dbReference type="PROSITE" id="PS50835">
    <property type="entry name" value="IG_LIKE"/>
    <property type="match status" value="2"/>
</dbReference>
<reference evidence="5" key="1">
    <citation type="journal article" date="2010" name="Science">
        <title>The genome of the Western clawed frog Xenopus tropicalis.</title>
        <authorList>
            <person name="Hellsten U."/>
            <person name="Harland R.M."/>
            <person name="Gilchrist M.J."/>
            <person name="Hendrix D."/>
            <person name="Jurka J."/>
            <person name="Kapitonov V."/>
            <person name="Ovcharenko I."/>
            <person name="Putnam N.H."/>
            <person name="Shu S."/>
            <person name="Taher L."/>
            <person name="Blitz I.L."/>
            <person name="Blumberg B."/>
            <person name="Dichmann D.S."/>
            <person name="Dubchak I."/>
            <person name="Amaya E."/>
            <person name="Detter J.C."/>
            <person name="Fletcher R."/>
            <person name="Gerhard D.S."/>
            <person name="Goodstein D."/>
            <person name="Graves T."/>
            <person name="Grigoriev I.V."/>
            <person name="Grimwood J."/>
            <person name="Kawashima T."/>
            <person name="Lindquist E."/>
            <person name="Lucas S.M."/>
            <person name="Mead P.E."/>
            <person name="Mitros T."/>
            <person name="Ogino H."/>
            <person name="Ohta Y."/>
            <person name="Poliakov A.V."/>
            <person name="Pollet N."/>
            <person name="Robert J."/>
            <person name="Salamov A."/>
            <person name="Sater A.K."/>
            <person name="Schmutz J."/>
            <person name="Terry A."/>
            <person name="Vize P.D."/>
            <person name="Warren W.C."/>
            <person name="Wells D."/>
            <person name="Wills A."/>
            <person name="Wilson R.K."/>
            <person name="Zimmerman L.B."/>
            <person name="Zorn A.M."/>
            <person name="Grainger R."/>
            <person name="Grammer T."/>
            <person name="Khokha M.K."/>
            <person name="Richardson P.M."/>
            <person name="Rokhsar D.S."/>
        </authorList>
    </citation>
    <scope>NUCLEOTIDE SEQUENCE [LARGE SCALE GENOMIC DNA]</scope>
    <source>
        <strain evidence="5">Nigerian</strain>
    </source>
</reference>
<dbReference type="Pfam" id="PF13402">
    <property type="entry name" value="Peptidase_M60"/>
    <property type="match status" value="1"/>
</dbReference>
<dbReference type="InterPro" id="IPR003599">
    <property type="entry name" value="Ig_sub"/>
</dbReference>
<dbReference type="Gene3D" id="2.60.40.10">
    <property type="entry name" value="Immunoglobulins"/>
    <property type="match status" value="3"/>
</dbReference>
<keyword evidence="2" id="KW-1133">Transmembrane helix</keyword>
<keyword evidence="2" id="KW-0472">Membrane</keyword>
<dbReference type="SMART" id="SM01276">
    <property type="entry name" value="M60-like"/>
    <property type="match status" value="1"/>
</dbReference>
<evidence type="ECO:0008006" key="6">
    <source>
        <dbReference type="Google" id="ProtNLM"/>
    </source>
</evidence>
<proteinExistence type="inferred from homology"/>
<evidence type="ECO:0000259" key="4">
    <source>
        <dbReference type="PROSITE" id="PS51723"/>
    </source>
</evidence>
<dbReference type="InterPro" id="IPR031161">
    <property type="entry name" value="Peptidase_M60_dom"/>
</dbReference>
<dbReference type="InParanoid" id="A0A803K1E0"/>
<dbReference type="GeneTree" id="ENSGT00390000017365"/>
<dbReference type="InterPro" id="IPR036179">
    <property type="entry name" value="Ig-like_dom_sf"/>
</dbReference>
<dbReference type="CDD" id="cd00098">
    <property type="entry name" value="IgC1"/>
    <property type="match status" value="1"/>
</dbReference>
<accession>A0A803K1E0</accession>
<dbReference type="InterPro" id="IPR035423">
    <property type="entry name" value="M60-like_N"/>
</dbReference>
<dbReference type="PROSITE" id="PS51723">
    <property type="entry name" value="PEPTIDASE_M60"/>
    <property type="match status" value="1"/>
</dbReference>
<dbReference type="InterPro" id="IPR042279">
    <property type="entry name" value="Pep_M60_3"/>
</dbReference>
<feature type="domain" description="Ig-like" evidence="3">
    <location>
        <begin position="139"/>
        <end position="242"/>
    </location>
</feature>
<dbReference type="FunFam" id="3.40.390.80:FF:000001">
    <property type="entry name" value="TRPM8 channel-associated factor 1"/>
    <property type="match status" value="1"/>
</dbReference>
<evidence type="ECO:0000256" key="1">
    <source>
        <dbReference type="ARBA" id="ARBA00009770"/>
    </source>
</evidence>
<comment type="similarity">
    <text evidence="1">Belongs to the TCAF family.</text>
</comment>
<sequence length="1340" mass="149128">MLRVVLFPPGITCFLLICLSLLGTVPIKVKVSDSPVKVLRDQDVFIPCTITGYSSAELDLGRLSVHWTLGSDPVYIYERRSHIPIRTGSKLPDNSLIRGNAGLYIPQAQIRDGGEYTCTVTFDTEMSEGHSTVEVSIKPSASLVPPDVIIEEGTERGVTCRASNYYPETIKFQWIKHLSVTQYDALCQGVSTNEPLENGDGTFSATSQLLLKPFIEDDGGKYSCVISHRSLGDSLVLDFTLSVKGSPIKLVGAVVGTLAAVALTLCIWGYKTFLKKEPPRLSPLFGPRCLVHSNRATLSCQISGYRPRPILISICLRTKWEEVIEIYSWDSEAQTGSAAPVAHHRDEQRVVIVPEREGLMGNGNVQNLPPVQRELRVEMVPVITTSKYHISNCQCTIRITPDIEKDDGAELTVRVYHITLSAPISVSHRLEVMEGNMAANEDYQSLVEGVGSLDFTGEADPCKLLLTGDCAFPVLVSPRQDVLIAASRYGKGKMVVMAHWRYLNRHEFKGFLNNTVCWLSPDSEANVGVHNTLKALARILSESGYKVHTTSTLTQGLSVFCTDGYDDQQAEEIISFVREGGGLLIGAQAWDWANNHKEDNVLHHFPGNKIVSVCGVHFTSDYGEKGDFCVTKNMPQAPINSNYNFSAEQKSLLNGVSQLDISGPSVPSDLLLHGALSFPVGLSEGNQCFVGAVYYGKGRVVVVTHESYLTKPELKQLILNAISWLDIGHQRRIAVHDNLRNFAKVLQKENIPCIKVSGIVPKLSVYCCDSYRDTEAKGIHQFVAEGGGLLIAGHAWWWSYQNPTLDALTHYPGNKILNQFGISILASTVPRGIYRAIVPGEATEQYHFLRALRQLEAELQKVTELPPPFCTRVTKLMRDVTAFLRLPASPIIRSIQSQLVEMIKTYIPNASEMWPISNCSKEDLLLRLAHESYNVTHVCDESNILETEPSITVNIDATNPGGDAWRSTGLYLAPRKAAVLEFPVSVVQQGFWVQVGCQTDDLSDKEKLHRAPVVVRKIHVDCQKVAVSSLWGGLLYIIVRADSKLGPIPVRVYGAEPAPVYIKGQTSPDSWLHSVRKLPAPWAELVTENIILTVPSDAVRSLTDPESLLSYWDRIMGAIAELAAIETFPRPERFVADVQISAGWMHAGYPIMCHVESVRELTDLAHMQTEGMWGPIHELGRNQQRKEWGFPPHTTEATCNLWSVYVHETALGIRRDQAHPDLQPDARRSRIKAYLQGGLKLKNWDSWTELETYLQLQEGFGWKPFKSLFGQYQDFSSISDKNKSKMNLWAEEFSWAVETNLVPFFEAWGWPIDPETRSSVSAFPVWESDPMKPYLTAQKP</sequence>
<dbReference type="Gene3D" id="3.40.390.80">
    <property type="entry name" value="Peptidase M60, enhancin-like domain 2"/>
    <property type="match status" value="1"/>
</dbReference>
<dbReference type="InterPro" id="IPR029062">
    <property type="entry name" value="Class_I_gatase-like"/>
</dbReference>
<dbReference type="InterPro" id="IPR007110">
    <property type="entry name" value="Ig-like_dom"/>
</dbReference>
<keyword evidence="2" id="KW-0812">Transmembrane</keyword>
<dbReference type="FunCoup" id="A0A803K1E0">
    <property type="interactions" value="1171"/>
</dbReference>
<evidence type="ECO:0000256" key="2">
    <source>
        <dbReference type="SAM" id="Phobius"/>
    </source>
</evidence>
<dbReference type="InterPro" id="IPR003597">
    <property type="entry name" value="Ig_C1-set"/>
</dbReference>
<feature type="transmembrane region" description="Helical" evidence="2">
    <location>
        <begin position="250"/>
        <end position="270"/>
    </location>
</feature>
<dbReference type="Gene3D" id="1.10.390.30">
    <property type="entry name" value="Peptidase M60, enhancin-like domain 3"/>
    <property type="match status" value="1"/>
</dbReference>
<dbReference type="InterPro" id="IPR013783">
    <property type="entry name" value="Ig-like_fold"/>
</dbReference>
<reference evidence="5" key="2">
    <citation type="submission" date="2021-03" db="UniProtKB">
        <authorList>
            <consortium name="Ensembl"/>
        </authorList>
    </citation>
    <scope>IDENTIFICATION</scope>
</reference>
<dbReference type="InterPro" id="IPR051244">
    <property type="entry name" value="TCAF"/>
</dbReference>
<protein>
    <recommendedName>
        <fullName evidence="6">Peptidase M60 domain-containing protein</fullName>
    </recommendedName>
</protein>
<evidence type="ECO:0000313" key="5">
    <source>
        <dbReference type="Ensembl" id="ENSXETP00000114096"/>
    </source>
</evidence>
<organism evidence="5">
    <name type="scientific">Xenopus tropicalis</name>
    <name type="common">Western clawed frog</name>
    <name type="synonym">Silurana tropicalis</name>
    <dbReference type="NCBI Taxonomy" id="8364"/>
    <lineage>
        <taxon>Eukaryota</taxon>
        <taxon>Metazoa</taxon>
        <taxon>Chordata</taxon>
        <taxon>Craniata</taxon>
        <taxon>Vertebrata</taxon>
        <taxon>Euteleostomi</taxon>
        <taxon>Amphibia</taxon>
        <taxon>Batrachia</taxon>
        <taxon>Anura</taxon>
        <taxon>Pipoidea</taxon>
        <taxon>Pipidae</taxon>
        <taxon>Xenopodinae</taxon>
        <taxon>Xenopus</taxon>
        <taxon>Silurana</taxon>
    </lineage>
</organism>
<dbReference type="SMART" id="SM00409">
    <property type="entry name" value="IG"/>
    <property type="match status" value="2"/>
</dbReference>
<dbReference type="Bgee" id="ENSXETG00000022467">
    <property type="expression patterns" value="Expressed in skeletal muscle tissue and 2 other cell types or tissues"/>
</dbReference>
<dbReference type="SUPFAM" id="SSF48726">
    <property type="entry name" value="Immunoglobulin"/>
    <property type="match status" value="2"/>
</dbReference>
<name>A0A803K1E0_XENTR</name>
<dbReference type="PANTHER" id="PTHR15730">
    <property type="entry name" value="EXPERIMENTAL AUTOIMMUNE PROSTATITIS ANTIGEN 2-RELATED"/>
    <property type="match status" value="1"/>
</dbReference>
<dbReference type="PANTHER" id="PTHR15730:SF6">
    <property type="entry name" value="TRPM8 CHANNEL-ASSOCIATED FACTOR HOMOLOG ISOFORM X1"/>
    <property type="match status" value="1"/>
</dbReference>
<feature type="transmembrane region" description="Helical" evidence="2">
    <location>
        <begin position="6"/>
        <end position="27"/>
    </location>
</feature>
<feature type="domain" description="Peptidase M60" evidence="4">
    <location>
        <begin position="963"/>
        <end position="1261"/>
    </location>
</feature>
<dbReference type="Pfam" id="PF07654">
    <property type="entry name" value="C1-set"/>
    <property type="match status" value="1"/>
</dbReference>
<dbReference type="Ensembl" id="ENSXETT00000116383">
    <property type="protein sequence ID" value="ENSXETP00000114096"/>
    <property type="gene ID" value="ENSXETG00000022467"/>
</dbReference>
<dbReference type="Pfam" id="PF17291">
    <property type="entry name" value="M60-like_N"/>
    <property type="match status" value="1"/>
</dbReference>
<dbReference type="SMART" id="SM00407">
    <property type="entry name" value="IGc1"/>
    <property type="match status" value="1"/>
</dbReference>
<feature type="domain" description="Ig-like" evidence="3">
    <location>
        <begin position="26"/>
        <end position="136"/>
    </location>
</feature>
<dbReference type="SUPFAM" id="SSF52317">
    <property type="entry name" value="Class I glutamine amidotransferase-like"/>
    <property type="match status" value="1"/>
</dbReference>